<organism evidence="1 2">
    <name type="scientific">Ilex paraguariensis</name>
    <name type="common">yerba mate</name>
    <dbReference type="NCBI Taxonomy" id="185542"/>
    <lineage>
        <taxon>Eukaryota</taxon>
        <taxon>Viridiplantae</taxon>
        <taxon>Streptophyta</taxon>
        <taxon>Embryophyta</taxon>
        <taxon>Tracheophyta</taxon>
        <taxon>Spermatophyta</taxon>
        <taxon>Magnoliopsida</taxon>
        <taxon>eudicotyledons</taxon>
        <taxon>Gunneridae</taxon>
        <taxon>Pentapetalae</taxon>
        <taxon>asterids</taxon>
        <taxon>campanulids</taxon>
        <taxon>Aquifoliales</taxon>
        <taxon>Aquifoliaceae</taxon>
        <taxon>Ilex</taxon>
    </lineage>
</organism>
<keyword evidence="2" id="KW-1185">Reference proteome</keyword>
<protein>
    <submittedName>
        <fullName evidence="1">Uncharacterized protein</fullName>
    </submittedName>
</protein>
<reference evidence="1 2" key="1">
    <citation type="submission" date="2024-02" db="EMBL/GenBank/DDBJ databases">
        <authorList>
            <person name="Vignale AGUSTIN F."/>
            <person name="Sosa J E."/>
            <person name="Modenutti C."/>
        </authorList>
    </citation>
    <scope>NUCLEOTIDE SEQUENCE [LARGE SCALE GENOMIC DNA]</scope>
</reference>
<evidence type="ECO:0000313" key="1">
    <source>
        <dbReference type="EMBL" id="CAK9184934.1"/>
    </source>
</evidence>
<name>A0ABC8UV69_9AQUA</name>
<evidence type="ECO:0000313" key="2">
    <source>
        <dbReference type="Proteomes" id="UP001642360"/>
    </source>
</evidence>
<comment type="caution">
    <text evidence="1">The sequence shown here is derived from an EMBL/GenBank/DDBJ whole genome shotgun (WGS) entry which is preliminary data.</text>
</comment>
<sequence>MTSTKLDVTVVAKKNEETIDIIMLGMLAWMENFLVEIRVLLGGRYGICFEAMEASFSGCLNHLSGNKNNNVKKLQ</sequence>
<dbReference type="EMBL" id="CAUOFW020009148">
    <property type="protein sequence ID" value="CAK9184934.1"/>
    <property type="molecule type" value="Genomic_DNA"/>
</dbReference>
<proteinExistence type="predicted"/>
<dbReference type="AlphaFoldDB" id="A0ABC8UV69"/>
<gene>
    <name evidence="1" type="ORF">ILEXP_LOCUS55297</name>
</gene>
<dbReference type="Proteomes" id="UP001642360">
    <property type="component" value="Unassembled WGS sequence"/>
</dbReference>
<accession>A0ABC8UV69</accession>